<dbReference type="EC" id="1.1.1.133" evidence="3 6"/>
<dbReference type="InterPro" id="IPR036291">
    <property type="entry name" value="NAD(P)-bd_dom_sf"/>
</dbReference>
<dbReference type="Gene3D" id="3.40.50.720">
    <property type="entry name" value="NAD(P)-binding Rossmann-like Domain"/>
    <property type="match status" value="1"/>
</dbReference>
<feature type="domain" description="RmlD-like substrate binding" evidence="7">
    <location>
        <begin position="1"/>
        <end position="193"/>
    </location>
</feature>
<accession>A0AA90NNP4</accession>
<comment type="caution">
    <text evidence="8">The sequence shown here is derived from an EMBL/GenBank/DDBJ whole genome shotgun (WGS) entry which is preliminary data.</text>
</comment>
<dbReference type="PANTHER" id="PTHR10491:SF4">
    <property type="entry name" value="METHIONINE ADENOSYLTRANSFERASE 2 SUBUNIT BETA"/>
    <property type="match status" value="1"/>
</dbReference>
<dbReference type="GO" id="GO:0005829">
    <property type="term" value="C:cytosol"/>
    <property type="evidence" value="ECO:0007669"/>
    <property type="project" value="TreeGrafter"/>
</dbReference>
<comment type="similarity">
    <text evidence="2 6">Belongs to the dTDP-4-dehydrorhamnose reductase family.</text>
</comment>
<evidence type="ECO:0000259" key="7">
    <source>
        <dbReference type="Pfam" id="PF04321"/>
    </source>
</evidence>
<protein>
    <recommendedName>
        <fullName evidence="4 6">dTDP-4-dehydrorhamnose reductase</fullName>
        <ecNumber evidence="3 6">1.1.1.133</ecNumber>
    </recommendedName>
</protein>
<organism evidence="8 9">
    <name type="scientific">Candidatus Endonucleibacter bathymodioli</name>
    <dbReference type="NCBI Taxonomy" id="539814"/>
    <lineage>
        <taxon>Bacteria</taxon>
        <taxon>Pseudomonadati</taxon>
        <taxon>Pseudomonadota</taxon>
        <taxon>Gammaproteobacteria</taxon>
        <taxon>Oceanospirillales</taxon>
        <taxon>Endozoicomonadaceae</taxon>
        <taxon>Candidatus Endonucleibacter</taxon>
    </lineage>
</organism>
<evidence type="ECO:0000256" key="4">
    <source>
        <dbReference type="ARBA" id="ARBA00017099"/>
    </source>
</evidence>
<sequence length="195" mass="21720">MKVLITGANGQVGRERVEMGRPLSYEIIAADREVLDITDSEAVRSFCENIRPEAIINAAAYTAVDDAELEPELAFLVNSEAVKYLASAAKELQIPLLHISTDYVFDGAKPENYNEEDSTYPINVCDQSKRQGEIYLVESGARYFILRTSWVFGRHGSNFVRTMMRLAKDRDELSVINDQFGGPTSAIDISAALYN</sequence>
<evidence type="ECO:0000313" key="8">
    <source>
        <dbReference type="EMBL" id="MDP0590185.1"/>
    </source>
</evidence>
<gene>
    <name evidence="8" type="primary">rfbD</name>
    <name evidence="8" type="ORF">QS748_13750</name>
</gene>
<evidence type="ECO:0000256" key="2">
    <source>
        <dbReference type="ARBA" id="ARBA00010944"/>
    </source>
</evidence>
<comment type="function">
    <text evidence="6">Catalyzes the reduction of dTDP-6-deoxy-L-lyxo-4-hexulose to yield dTDP-L-rhamnose.</text>
</comment>
<dbReference type="SUPFAM" id="SSF51735">
    <property type="entry name" value="NAD(P)-binding Rossmann-fold domains"/>
    <property type="match status" value="1"/>
</dbReference>
<evidence type="ECO:0000256" key="5">
    <source>
        <dbReference type="ARBA" id="ARBA00048200"/>
    </source>
</evidence>
<dbReference type="Gene3D" id="3.90.25.10">
    <property type="entry name" value="UDP-galactose 4-epimerase, domain 1"/>
    <property type="match status" value="1"/>
</dbReference>
<dbReference type="CDD" id="cd05254">
    <property type="entry name" value="dTDP_HR_like_SDR_e"/>
    <property type="match status" value="1"/>
</dbReference>
<dbReference type="Proteomes" id="UP001178148">
    <property type="component" value="Unassembled WGS sequence"/>
</dbReference>
<dbReference type="GO" id="GO:0008831">
    <property type="term" value="F:dTDP-4-dehydrorhamnose reductase activity"/>
    <property type="evidence" value="ECO:0007669"/>
    <property type="project" value="UniProtKB-EC"/>
</dbReference>
<keyword evidence="9" id="KW-1185">Reference proteome</keyword>
<reference evidence="8 9" key="1">
    <citation type="journal article" date="2023" name="bioRxiv">
        <title>An intranuclear bacterial parasite of deep-sea mussels expresses apoptosis inhibitors acquired from its host.</title>
        <authorList>
            <person name="Gonzalez Porras M.A."/>
            <person name="Assie A."/>
            <person name="Tietjen M."/>
            <person name="Violette M."/>
            <person name="Kleiner M."/>
            <person name="Gruber-Vodicka H."/>
            <person name="Dubilier N."/>
            <person name="Leisch N."/>
        </authorList>
    </citation>
    <scope>NUCLEOTIDE SEQUENCE [LARGE SCALE GENOMIC DNA]</scope>
    <source>
        <strain evidence="8">IAP13</strain>
    </source>
</reference>
<comment type="pathway">
    <text evidence="1 6">Carbohydrate biosynthesis; dTDP-L-rhamnose biosynthesis.</text>
</comment>
<dbReference type="InterPro" id="IPR029903">
    <property type="entry name" value="RmlD-like-bd"/>
</dbReference>
<name>A0AA90NNP4_9GAMM</name>
<dbReference type="AlphaFoldDB" id="A0AA90NNP4"/>
<evidence type="ECO:0000256" key="1">
    <source>
        <dbReference type="ARBA" id="ARBA00004781"/>
    </source>
</evidence>
<dbReference type="EMBL" id="JASXSV010000033">
    <property type="protein sequence ID" value="MDP0590185.1"/>
    <property type="molecule type" value="Genomic_DNA"/>
</dbReference>
<keyword evidence="6 8" id="KW-0560">Oxidoreductase</keyword>
<evidence type="ECO:0000313" key="9">
    <source>
        <dbReference type="Proteomes" id="UP001178148"/>
    </source>
</evidence>
<proteinExistence type="inferred from homology"/>
<evidence type="ECO:0000256" key="6">
    <source>
        <dbReference type="RuleBase" id="RU364082"/>
    </source>
</evidence>
<comment type="catalytic activity">
    <reaction evidence="5 6">
        <text>dTDP-beta-L-rhamnose + NADP(+) = dTDP-4-dehydro-beta-L-rhamnose + NADPH + H(+)</text>
        <dbReference type="Rhea" id="RHEA:21796"/>
        <dbReference type="ChEBI" id="CHEBI:15378"/>
        <dbReference type="ChEBI" id="CHEBI:57510"/>
        <dbReference type="ChEBI" id="CHEBI:57783"/>
        <dbReference type="ChEBI" id="CHEBI:58349"/>
        <dbReference type="ChEBI" id="CHEBI:62830"/>
        <dbReference type="EC" id="1.1.1.133"/>
    </reaction>
</comment>
<dbReference type="InterPro" id="IPR005913">
    <property type="entry name" value="dTDP_dehydrorham_reduct"/>
</dbReference>
<dbReference type="NCBIfam" id="TIGR01214">
    <property type="entry name" value="rmlD"/>
    <property type="match status" value="1"/>
</dbReference>
<dbReference type="GO" id="GO:0019305">
    <property type="term" value="P:dTDP-rhamnose biosynthetic process"/>
    <property type="evidence" value="ECO:0007669"/>
    <property type="project" value="TreeGrafter"/>
</dbReference>
<evidence type="ECO:0000256" key="3">
    <source>
        <dbReference type="ARBA" id="ARBA00012929"/>
    </source>
</evidence>
<comment type="cofactor">
    <cofactor evidence="6">
        <name>Mg(2+)</name>
        <dbReference type="ChEBI" id="CHEBI:18420"/>
    </cofactor>
    <text evidence="6">Binds 1 Mg(2+) ion per monomer.</text>
</comment>
<dbReference type="Pfam" id="PF04321">
    <property type="entry name" value="RmlD_sub_bind"/>
    <property type="match status" value="1"/>
</dbReference>
<keyword evidence="6" id="KW-0521">NADP</keyword>
<dbReference type="PANTHER" id="PTHR10491">
    <property type="entry name" value="DTDP-4-DEHYDRORHAMNOSE REDUCTASE"/>
    <property type="match status" value="1"/>
</dbReference>